<evidence type="ECO:0000313" key="8">
    <source>
        <dbReference type="Proteomes" id="UP000567179"/>
    </source>
</evidence>
<keyword evidence="3" id="KW-0539">Nucleus</keyword>
<dbReference type="CDD" id="cd00067">
    <property type="entry name" value="GAL4"/>
    <property type="match status" value="1"/>
</dbReference>
<sequence>MPAAPKEKAASTAREKGKGKEKDQDGGGKEKEPKQRKKPGRVPTSCAECRRLKLRCDRNVPCTKCVSRGCGSICPDGTLAPGKGNRLVLANTEELHARIDVMADRNRALEKALADLHNQSREGQGGAVHPLLAEGRLELGDLGRLSVAGGNGGLGSTSESRRSSLMVPTPSPRGSTSASGSTNSPTSQSHSHPRSHSQSRSPVPERQAQASASASQPLQRWREPPPPKHLQRSDGDENMELDLDPDDGHDKDSDELENEDVDDEGLLHDLDTKGTLFIGDGEFSPSQAGGGGSRAGGGGRSTYYYLGRSARPEFLAQIIPSASIPVNFSSLAQIRAILPERDVALNLCDVYLAYGTSVYTSVMARAQLEQIMRGVYRAMEHSASAPGSLLSDMAFLLAAFALGALFSPAFAPYSEEARNYYAASQAVLDMLPHDANEMVVHALLHLTHFAELISTAASTPSSSSTALRRTTTDTSKMESYDAAWAHTGRGVRIAQRMGMHISPLRWPGISEDDRTRRDSLWWGLFVADTWTSFNLGRPPAISRSYVDCAVPQNRTLPSHIDLVTSDSDSIFHSWYLHFTLLLHDALDTIVVGPKPTTSAYATVLEHDRRIRNFYVPRAWRMSSSASASTGRAHSTHAHDQERDDGFVEDDEDLDEIEEDMEPQDPHYSSADSGTGRKKDEEEMYRWLVMSAKEIVLLRLHQPYFVQAFKACDHTASGDETLRQTPYLPSVLAVFRSMRRLSSGLARTWAMIPKFLARVGAAWSYGLSAAVAAALVVTRAPDSDLASGALDELVALVSVFGAAVPVCPPAANMMNLVRDLHQTAAQARSRRYRSSDTRSNNISPGELERLNGQTTFLHCPPPSGSHHSHPFEPPSSSLILPPQHQYQPKPYDYERHEPRPRSRATSATMSDFATDTHYNQPSTLINPHNAHYTHQPSHERQGLGVHKLSRLMEKLHPILARDVRLFEEQGLLSDTGVTFHDSPSDGATVRKEQTPQRPKIAETTPSFSPHAVASTTSLPPLAYHSQQGSSYPSYRNPTPPPNQSHHRSYPQPSLAEDHYHSQRTSPNPPRLIVDPYMSPKPHAASTTSSMQYLDDNLQRGQAYSGSHSYPQTQAHIPQQANYHAPPSMYHRPQREQQNYQYADIDDEDLSNTIRSGFYASGSRMRSGVGNAGTHSSIGGSINLNDAPSTTSSVTNISTTTTTTATMSTSTSGGFMPHPFVVGPLPNGFQSGFFPGGFSSGYFPSPIVLDPSWNSFVEQLGFCS</sequence>
<keyword evidence="2" id="KW-0479">Metal-binding</keyword>
<feature type="region of interest" description="Disordered" evidence="4">
    <location>
        <begin position="825"/>
        <end position="846"/>
    </location>
</feature>
<evidence type="ECO:0000256" key="3">
    <source>
        <dbReference type="ARBA" id="ARBA00023242"/>
    </source>
</evidence>
<feature type="region of interest" description="Disordered" evidence="4">
    <location>
        <begin position="974"/>
        <end position="1086"/>
    </location>
</feature>
<dbReference type="GO" id="GO:0005634">
    <property type="term" value="C:nucleus"/>
    <property type="evidence" value="ECO:0007669"/>
    <property type="project" value="UniProtKB-SubCell"/>
</dbReference>
<dbReference type="GO" id="GO:0000981">
    <property type="term" value="F:DNA-binding transcription factor activity, RNA polymerase II-specific"/>
    <property type="evidence" value="ECO:0007669"/>
    <property type="project" value="InterPro"/>
</dbReference>
<evidence type="ECO:0008006" key="9">
    <source>
        <dbReference type="Google" id="ProtNLM"/>
    </source>
</evidence>
<dbReference type="PROSITE" id="PS51379">
    <property type="entry name" value="4FE4S_FER_2"/>
    <property type="match status" value="1"/>
</dbReference>
<dbReference type="Pfam" id="PF04082">
    <property type="entry name" value="Fungal_trans"/>
    <property type="match status" value="1"/>
</dbReference>
<feature type="region of interest" description="Disordered" evidence="4">
    <location>
        <begin position="859"/>
        <end position="942"/>
    </location>
</feature>
<comment type="subcellular location">
    <subcellularLocation>
        <location evidence="1">Nucleus</location>
    </subcellularLocation>
</comment>
<feature type="region of interest" description="Disordered" evidence="4">
    <location>
        <begin position="149"/>
        <end position="267"/>
    </location>
</feature>
<dbReference type="PROSITE" id="PS00463">
    <property type="entry name" value="ZN2_CY6_FUNGAL_1"/>
    <property type="match status" value="1"/>
</dbReference>
<dbReference type="PANTHER" id="PTHR31001:SF56">
    <property type="entry name" value="ZN(2)-C6 FUNGAL-TYPE DOMAIN-CONTAINING PROTEIN"/>
    <property type="match status" value="1"/>
</dbReference>
<dbReference type="PANTHER" id="PTHR31001">
    <property type="entry name" value="UNCHARACTERIZED TRANSCRIPTIONAL REGULATORY PROTEIN"/>
    <property type="match status" value="1"/>
</dbReference>
<feature type="region of interest" description="Disordered" evidence="4">
    <location>
        <begin position="1"/>
        <end position="44"/>
    </location>
</feature>
<dbReference type="SMART" id="SM00906">
    <property type="entry name" value="Fungal_trans"/>
    <property type="match status" value="1"/>
</dbReference>
<feature type="compositionally biased region" description="Polar residues" evidence="4">
    <location>
        <begin position="1002"/>
        <end position="1035"/>
    </location>
</feature>
<feature type="compositionally biased region" description="Basic and acidic residues" evidence="4">
    <location>
        <begin position="1"/>
        <end position="33"/>
    </location>
</feature>
<evidence type="ECO:0000256" key="4">
    <source>
        <dbReference type="SAM" id="MobiDB-lite"/>
    </source>
</evidence>
<feature type="compositionally biased region" description="Polar residues" evidence="4">
    <location>
        <begin position="902"/>
        <end position="925"/>
    </location>
</feature>
<dbReference type="InterPro" id="IPR050613">
    <property type="entry name" value="Sec_Metabolite_Reg"/>
</dbReference>
<name>A0A8H5AWI8_9AGAR</name>
<dbReference type="Gene3D" id="4.10.240.10">
    <property type="entry name" value="Zn(2)-C6 fungal-type DNA-binding domain"/>
    <property type="match status" value="1"/>
</dbReference>
<dbReference type="AlphaFoldDB" id="A0A8H5AWI8"/>
<gene>
    <name evidence="7" type="ORF">D9619_002420</name>
</gene>
<evidence type="ECO:0000259" key="5">
    <source>
        <dbReference type="PROSITE" id="PS50048"/>
    </source>
</evidence>
<evidence type="ECO:0000259" key="6">
    <source>
        <dbReference type="PROSITE" id="PS51379"/>
    </source>
</evidence>
<feature type="domain" description="4Fe-4S ferredoxin-type" evidence="6">
    <location>
        <begin position="52"/>
        <end position="84"/>
    </location>
</feature>
<dbReference type="Proteomes" id="UP000567179">
    <property type="component" value="Unassembled WGS sequence"/>
</dbReference>
<comment type="caution">
    <text evidence="7">The sequence shown here is derived from an EMBL/GenBank/DDBJ whole genome shotgun (WGS) entry which is preliminary data.</text>
</comment>
<dbReference type="GO" id="GO:0008270">
    <property type="term" value="F:zinc ion binding"/>
    <property type="evidence" value="ECO:0007669"/>
    <property type="project" value="InterPro"/>
</dbReference>
<feature type="region of interest" description="Disordered" evidence="4">
    <location>
        <begin position="625"/>
        <end position="646"/>
    </location>
</feature>
<dbReference type="CDD" id="cd12148">
    <property type="entry name" value="fungal_TF_MHR"/>
    <property type="match status" value="1"/>
</dbReference>
<feature type="compositionally biased region" description="Low complexity" evidence="4">
    <location>
        <begin position="198"/>
        <end position="216"/>
    </location>
</feature>
<dbReference type="InterPro" id="IPR007219">
    <property type="entry name" value="XnlR_reg_dom"/>
</dbReference>
<feature type="compositionally biased region" description="Acidic residues" evidence="4">
    <location>
        <begin position="253"/>
        <end position="264"/>
    </location>
</feature>
<evidence type="ECO:0000313" key="7">
    <source>
        <dbReference type="EMBL" id="KAF5312257.1"/>
    </source>
</evidence>
<feature type="compositionally biased region" description="Acidic residues" evidence="4">
    <location>
        <begin position="236"/>
        <end position="245"/>
    </location>
</feature>
<feature type="compositionally biased region" description="Basic and acidic residues" evidence="4">
    <location>
        <begin position="220"/>
        <end position="235"/>
    </location>
</feature>
<dbReference type="InterPro" id="IPR036864">
    <property type="entry name" value="Zn2-C6_fun-type_DNA-bd_sf"/>
</dbReference>
<evidence type="ECO:0000256" key="2">
    <source>
        <dbReference type="ARBA" id="ARBA00022723"/>
    </source>
</evidence>
<evidence type="ECO:0000256" key="1">
    <source>
        <dbReference type="ARBA" id="ARBA00004123"/>
    </source>
</evidence>
<feature type="region of interest" description="Disordered" evidence="4">
    <location>
        <begin position="657"/>
        <end position="676"/>
    </location>
</feature>
<feature type="domain" description="Zn(2)-C6 fungal-type" evidence="5">
    <location>
        <begin position="45"/>
        <end position="74"/>
    </location>
</feature>
<reference evidence="7 8" key="1">
    <citation type="journal article" date="2020" name="ISME J.">
        <title>Uncovering the hidden diversity of litter-decomposition mechanisms in mushroom-forming fungi.</title>
        <authorList>
            <person name="Floudas D."/>
            <person name="Bentzer J."/>
            <person name="Ahren D."/>
            <person name="Johansson T."/>
            <person name="Persson P."/>
            <person name="Tunlid A."/>
        </authorList>
    </citation>
    <scope>NUCLEOTIDE SEQUENCE [LARGE SCALE GENOMIC DNA]</scope>
    <source>
        <strain evidence="7 8">CBS 101986</strain>
    </source>
</reference>
<keyword evidence="8" id="KW-1185">Reference proteome</keyword>
<proteinExistence type="predicted"/>
<dbReference type="SMART" id="SM00066">
    <property type="entry name" value="GAL4"/>
    <property type="match status" value="1"/>
</dbReference>
<dbReference type="PROSITE" id="PS50048">
    <property type="entry name" value="ZN2_CY6_FUNGAL_2"/>
    <property type="match status" value="1"/>
</dbReference>
<feature type="compositionally biased region" description="Basic and acidic residues" evidence="4">
    <location>
        <begin position="636"/>
        <end position="645"/>
    </location>
</feature>
<protein>
    <recommendedName>
        <fullName evidence="9">Zn(2)-C6 fungal-type domain-containing protein</fullName>
    </recommendedName>
</protein>
<accession>A0A8H5AWI8</accession>
<dbReference type="GO" id="GO:0003677">
    <property type="term" value="F:DNA binding"/>
    <property type="evidence" value="ECO:0007669"/>
    <property type="project" value="InterPro"/>
</dbReference>
<feature type="compositionally biased region" description="Basic and acidic residues" evidence="4">
    <location>
        <begin position="890"/>
        <end position="899"/>
    </location>
</feature>
<organism evidence="7 8">
    <name type="scientific">Psilocybe cf. subviscida</name>
    <dbReference type="NCBI Taxonomy" id="2480587"/>
    <lineage>
        <taxon>Eukaryota</taxon>
        <taxon>Fungi</taxon>
        <taxon>Dikarya</taxon>
        <taxon>Basidiomycota</taxon>
        <taxon>Agaricomycotina</taxon>
        <taxon>Agaricomycetes</taxon>
        <taxon>Agaricomycetidae</taxon>
        <taxon>Agaricales</taxon>
        <taxon>Agaricineae</taxon>
        <taxon>Strophariaceae</taxon>
        <taxon>Psilocybe</taxon>
    </lineage>
</organism>
<dbReference type="OrthoDB" id="424974at2759"/>
<dbReference type="InterPro" id="IPR017896">
    <property type="entry name" value="4Fe4S_Fe-S-bd"/>
</dbReference>
<dbReference type="InterPro" id="IPR001138">
    <property type="entry name" value="Zn2Cys6_DnaBD"/>
</dbReference>
<feature type="compositionally biased region" description="Polar residues" evidence="4">
    <location>
        <begin position="172"/>
        <end position="183"/>
    </location>
</feature>
<dbReference type="GO" id="GO:0006351">
    <property type="term" value="P:DNA-templated transcription"/>
    <property type="evidence" value="ECO:0007669"/>
    <property type="project" value="InterPro"/>
</dbReference>
<dbReference type="EMBL" id="JAACJJ010000056">
    <property type="protein sequence ID" value="KAF5312257.1"/>
    <property type="molecule type" value="Genomic_DNA"/>
</dbReference>
<dbReference type="SUPFAM" id="SSF57701">
    <property type="entry name" value="Zn2/Cys6 DNA-binding domain"/>
    <property type="match status" value="1"/>
</dbReference>